<protein>
    <recommendedName>
        <fullName evidence="3">Sulfotransferase family protein</fullName>
    </recommendedName>
</protein>
<sequence length="191" mass="22425">MPMNKPKVFCVGFHKTGTTSIGKALEALGLKNVHGAGLIRSAVGDRRMMEMLFREDYELFFKLAESYDSFNDNPWFKIYKTLDQHFPNSKFILTLREEKEWYESAVRYFGKSSSAMRLWLYGKGNPHENRERFVNVYRKHNLEVQDYFTHRPSDLLVLPLNELNKMNKITSFLGLPENGIVFPHYNKGHDH</sequence>
<evidence type="ECO:0008006" key="3">
    <source>
        <dbReference type="Google" id="ProtNLM"/>
    </source>
</evidence>
<dbReference type="OrthoDB" id="285690at2"/>
<gene>
    <name evidence="1" type="ORF">CA2015_3241</name>
</gene>
<dbReference type="AlphaFoldDB" id="A0A0H4PHX5"/>
<accession>A0A0H4PHX5</accession>
<reference evidence="1 2" key="1">
    <citation type="submission" date="2015-07" db="EMBL/GenBank/DDBJ databases">
        <authorList>
            <person name="Kim K.M."/>
        </authorList>
    </citation>
    <scope>NUCLEOTIDE SEQUENCE [LARGE SCALE GENOMIC DNA]</scope>
    <source>
        <strain evidence="1 2">KCTC 12363</strain>
    </source>
</reference>
<dbReference type="EMBL" id="CP012040">
    <property type="protein sequence ID" value="AKP52635.1"/>
    <property type="molecule type" value="Genomic_DNA"/>
</dbReference>
<dbReference type="InterPro" id="IPR040632">
    <property type="entry name" value="Sulfotransfer_4"/>
</dbReference>
<dbReference type="STRING" id="320787.CA2015_3241"/>
<dbReference type="InterPro" id="IPR027417">
    <property type="entry name" value="P-loop_NTPase"/>
</dbReference>
<dbReference type="PANTHER" id="PTHR36978">
    <property type="entry name" value="P-LOOP CONTAINING NUCLEOTIDE TRIPHOSPHATE HYDROLASE"/>
    <property type="match status" value="1"/>
</dbReference>
<dbReference type="PANTHER" id="PTHR36978:SF4">
    <property type="entry name" value="P-LOOP CONTAINING NUCLEOSIDE TRIPHOSPHATE HYDROLASE PROTEIN"/>
    <property type="match status" value="1"/>
</dbReference>
<proteinExistence type="predicted"/>
<dbReference type="Proteomes" id="UP000036520">
    <property type="component" value="Chromosome"/>
</dbReference>
<name>A0A0H4PHX5_9BACT</name>
<dbReference type="SUPFAM" id="SSF52540">
    <property type="entry name" value="P-loop containing nucleoside triphosphate hydrolases"/>
    <property type="match status" value="1"/>
</dbReference>
<evidence type="ECO:0000313" key="2">
    <source>
        <dbReference type="Proteomes" id="UP000036520"/>
    </source>
</evidence>
<dbReference type="Pfam" id="PF17784">
    <property type="entry name" value="Sulfotransfer_4"/>
    <property type="match status" value="1"/>
</dbReference>
<evidence type="ECO:0000313" key="1">
    <source>
        <dbReference type="EMBL" id="AKP52635.1"/>
    </source>
</evidence>
<dbReference type="Gene3D" id="3.40.50.300">
    <property type="entry name" value="P-loop containing nucleotide triphosphate hydrolases"/>
    <property type="match status" value="1"/>
</dbReference>
<organism evidence="1 2">
    <name type="scientific">Cyclobacterium amurskyense</name>
    <dbReference type="NCBI Taxonomy" id="320787"/>
    <lineage>
        <taxon>Bacteria</taxon>
        <taxon>Pseudomonadati</taxon>
        <taxon>Bacteroidota</taxon>
        <taxon>Cytophagia</taxon>
        <taxon>Cytophagales</taxon>
        <taxon>Cyclobacteriaceae</taxon>
        <taxon>Cyclobacterium</taxon>
    </lineage>
</organism>
<dbReference type="KEGG" id="camu:CA2015_3241"/>
<keyword evidence="2" id="KW-1185">Reference proteome</keyword>